<dbReference type="OrthoDB" id="4032162at2759"/>
<name>A0A1G4JRT1_9SACH</name>
<dbReference type="AlphaFoldDB" id="A0A1G4JRT1"/>
<accession>A0A1G4JRT1</accession>
<sequence>MSWPTMPEFRAIARVLCCLLVVNLVVRTTKRPFLSWIYQWILRCPTNSERCELFWQKSRPTEKLVWKLVDYIEKNQHI</sequence>
<keyword evidence="2" id="KW-1185">Reference proteome</keyword>
<dbReference type="EMBL" id="LT598457">
    <property type="protein sequence ID" value="SCU93514.1"/>
    <property type="molecule type" value="Genomic_DNA"/>
</dbReference>
<protein>
    <submittedName>
        <fullName evidence="1">LADA_0G03510g1_1</fullName>
    </submittedName>
</protein>
<evidence type="ECO:0000313" key="2">
    <source>
        <dbReference type="Proteomes" id="UP000190274"/>
    </source>
</evidence>
<gene>
    <name evidence="1" type="ORF">LADA_0G03510G</name>
</gene>
<organism evidence="1 2">
    <name type="scientific">Lachancea dasiensis</name>
    <dbReference type="NCBI Taxonomy" id="1072105"/>
    <lineage>
        <taxon>Eukaryota</taxon>
        <taxon>Fungi</taxon>
        <taxon>Dikarya</taxon>
        <taxon>Ascomycota</taxon>
        <taxon>Saccharomycotina</taxon>
        <taxon>Saccharomycetes</taxon>
        <taxon>Saccharomycetales</taxon>
        <taxon>Saccharomycetaceae</taxon>
        <taxon>Lachancea</taxon>
    </lineage>
</organism>
<evidence type="ECO:0000313" key="1">
    <source>
        <dbReference type="EMBL" id="SCU93514.1"/>
    </source>
</evidence>
<reference evidence="2" key="1">
    <citation type="submission" date="2016-03" db="EMBL/GenBank/DDBJ databases">
        <authorList>
            <person name="Devillers H."/>
        </authorList>
    </citation>
    <scope>NUCLEOTIDE SEQUENCE [LARGE SCALE GENOMIC DNA]</scope>
</reference>
<proteinExistence type="predicted"/>
<dbReference type="Proteomes" id="UP000190274">
    <property type="component" value="Chromosome G"/>
</dbReference>